<protein>
    <submittedName>
        <fullName evidence="1">Uncharacterized protein</fullName>
    </submittedName>
</protein>
<dbReference type="AlphaFoldDB" id="A0A840IPH9"/>
<dbReference type="EMBL" id="JACHMG010000001">
    <property type="protein sequence ID" value="MBB4684401.1"/>
    <property type="molecule type" value="Genomic_DNA"/>
</dbReference>
<keyword evidence="2" id="KW-1185">Reference proteome</keyword>
<comment type="caution">
    <text evidence="1">The sequence shown here is derived from an EMBL/GenBank/DDBJ whole genome shotgun (WGS) entry which is preliminary data.</text>
</comment>
<dbReference type="Proteomes" id="UP000581769">
    <property type="component" value="Unassembled WGS sequence"/>
</dbReference>
<gene>
    <name evidence="1" type="ORF">BJY18_001886</name>
</gene>
<accession>A0A840IPH9</accession>
<evidence type="ECO:0000313" key="2">
    <source>
        <dbReference type="Proteomes" id="UP000581769"/>
    </source>
</evidence>
<reference evidence="1 2" key="1">
    <citation type="submission" date="2020-08" db="EMBL/GenBank/DDBJ databases">
        <title>Sequencing the genomes of 1000 actinobacteria strains.</title>
        <authorList>
            <person name="Klenk H.-P."/>
        </authorList>
    </citation>
    <scope>NUCLEOTIDE SEQUENCE [LARGE SCALE GENOMIC DNA]</scope>
    <source>
        <strain evidence="1 2">DSM 45859</strain>
    </source>
</reference>
<organism evidence="1 2">
    <name type="scientific">Amycolatopsis jiangsuensis</name>
    <dbReference type="NCBI Taxonomy" id="1181879"/>
    <lineage>
        <taxon>Bacteria</taxon>
        <taxon>Bacillati</taxon>
        <taxon>Actinomycetota</taxon>
        <taxon>Actinomycetes</taxon>
        <taxon>Pseudonocardiales</taxon>
        <taxon>Pseudonocardiaceae</taxon>
        <taxon>Amycolatopsis</taxon>
    </lineage>
</organism>
<name>A0A840IPH9_9PSEU</name>
<evidence type="ECO:0000313" key="1">
    <source>
        <dbReference type="EMBL" id="MBB4684401.1"/>
    </source>
</evidence>
<sequence>MDNVVDFLSIRVGDTAVLMFGNVWAEPSAVVSRLRGVQVV</sequence>
<dbReference type="RefSeq" id="WP_281393656.1">
    <property type="nucleotide sequence ID" value="NZ_JACHMG010000001.1"/>
</dbReference>
<proteinExistence type="predicted"/>